<name>A0A9P1KG42_9CYAN</name>
<proteinExistence type="predicted"/>
<keyword evidence="1" id="KW-1133">Transmembrane helix</keyword>
<organism evidence="2 3">
    <name type="scientific">Limnospira indica PCC 8005</name>
    <dbReference type="NCBI Taxonomy" id="376219"/>
    <lineage>
        <taxon>Bacteria</taxon>
        <taxon>Bacillati</taxon>
        <taxon>Cyanobacteriota</taxon>
        <taxon>Cyanophyceae</taxon>
        <taxon>Oscillatoriophycideae</taxon>
        <taxon>Oscillatoriales</taxon>
        <taxon>Sirenicapillariaceae</taxon>
        <taxon>Limnospira</taxon>
    </lineage>
</organism>
<evidence type="ECO:0000313" key="3">
    <source>
        <dbReference type="Proteomes" id="UP000032946"/>
    </source>
</evidence>
<keyword evidence="1" id="KW-0472">Membrane</keyword>
<gene>
    <name evidence="2" type="ORF">ARTHRO_30405</name>
</gene>
<evidence type="ECO:0000313" key="2">
    <source>
        <dbReference type="EMBL" id="CDM95139.1"/>
    </source>
</evidence>
<protein>
    <submittedName>
        <fullName evidence="2">Uncharacterized protein</fullName>
    </submittedName>
</protein>
<reference evidence="2 3" key="1">
    <citation type="submission" date="2014-02" db="EMBL/GenBank/DDBJ databases">
        <authorList>
            <person name="Genoscope - CEA"/>
        </authorList>
    </citation>
    <scope>NUCLEOTIDE SEQUENCE [LARGE SCALE GENOMIC DNA]</scope>
    <source>
        <strain evidence="2 3">PCC 8005</strain>
    </source>
</reference>
<dbReference type="RefSeq" id="WP_008050757.1">
    <property type="nucleotide sequence ID" value="NZ_FO818640.1"/>
</dbReference>
<keyword evidence="3" id="KW-1185">Reference proteome</keyword>
<dbReference type="EMBL" id="FO818640">
    <property type="protein sequence ID" value="CDM95139.1"/>
    <property type="molecule type" value="Genomic_DNA"/>
</dbReference>
<feature type="transmembrane region" description="Helical" evidence="1">
    <location>
        <begin position="23"/>
        <end position="46"/>
    </location>
</feature>
<evidence type="ECO:0000256" key="1">
    <source>
        <dbReference type="SAM" id="Phobius"/>
    </source>
</evidence>
<accession>A0A9P1KG42</accession>
<sequence>MAQLTIRCGIAQMWLMFDGDRIIIAYLLYGVDGKLTLTYLTINLLLSI</sequence>
<dbReference type="Proteomes" id="UP000032946">
    <property type="component" value="Chromosome"/>
</dbReference>
<dbReference type="AlphaFoldDB" id="A0A9P1KG42"/>
<keyword evidence="1" id="KW-0812">Transmembrane</keyword>